<dbReference type="SUPFAM" id="SSF51261">
    <property type="entry name" value="Duplicated hybrid motif"/>
    <property type="match status" value="1"/>
</dbReference>
<evidence type="ECO:0000259" key="3">
    <source>
        <dbReference type="Pfam" id="PF01551"/>
    </source>
</evidence>
<comment type="caution">
    <text evidence="4">The sequence shown here is derived from an EMBL/GenBank/DDBJ whole genome shotgun (WGS) entry which is preliminary data.</text>
</comment>
<name>A0A4S8HPP2_9BACT</name>
<dbReference type="EMBL" id="STFF01000005">
    <property type="protein sequence ID" value="THU37235.1"/>
    <property type="molecule type" value="Genomic_DNA"/>
</dbReference>
<dbReference type="Pfam" id="PF01551">
    <property type="entry name" value="Peptidase_M23"/>
    <property type="match status" value="1"/>
</dbReference>
<dbReference type="PANTHER" id="PTHR21666">
    <property type="entry name" value="PEPTIDASE-RELATED"/>
    <property type="match status" value="1"/>
</dbReference>
<dbReference type="CDD" id="cd12797">
    <property type="entry name" value="M23_peptidase"/>
    <property type="match status" value="1"/>
</dbReference>
<reference evidence="4 5" key="1">
    <citation type="submission" date="2019-04" db="EMBL/GenBank/DDBJ databases">
        <title>Niastella caeni sp. nov., isolated from activated sludge.</title>
        <authorList>
            <person name="Sheng M."/>
        </authorList>
    </citation>
    <scope>NUCLEOTIDE SEQUENCE [LARGE SCALE GENOMIC DNA]</scope>
    <source>
        <strain evidence="4 5">HX-2-15</strain>
    </source>
</reference>
<protein>
    <submittedName>
        <fullName evidence="4">M23 family peptidase</fullName>
    </submittedName>
</protein>
<dbReference type="AlphaFoldDB" id="A0A4S8HPP2"/>
<proteinExistence type="predicted"/>
<dbReference type="GO" id="GO:0004222">
    <property type="term" value="F:metalloendopeptidase activity"/>
    <property type="evidence" value="ECO:0007669"/>
    <property type="project" value="TreeGrafter"/>
</dbReference>
<dbReference type="Proteomes" id="UP000306918">
    <property type="component" value="Unassembled WGS sequence"/>
</dbReference>
<sequence>MLKSNLGNRLVSMKKIKYYYNTNTLRYEKLETPLHVKLLRVLGFMSAAIVTSIIIVSVAYRYFPSTKEKALMQYNEQLQERYWVLDEQVAKMQQRMIQLEERDNDIYRTIFEANPIPDSMRAKDMAQQKELEMVASMTNYELENSIVHSLRNLENRMASQEKSYVEITSFIKNKEQLLACTPAIQPVSNSDLKRMASGFGYRIDPVYKTVKFHAGLDFAAPQGTPVYATANGAVKTAGNLGNGYGNHVILNHGYGYETLYGHMYKVKVRPGERIKRGEIIGWVGSTGKSTGPHCHYEVHKNGRHLDPVYFFYNDLSPEQFDRLLKMSSSSNQSFD</sequence>
<dbReference type="InterPro" id="IPR016047">
    <property type="entry name" value="M23ase_b-sheet_dom"/>
</dbReference>
<feature type="coiled-coil region" evidence="1">
    <location>
        <begin position="75"/>
        <end position="102"/>
    </location>
</feature>
<evidence type="ECO:0000256" key="1">
    <source>
        <dbReference type="SAM" id="Coils"/>
    </source>
</evidence>
<gene>
    <name evidence="4" type="ORF">FAM09_20010</name>
</gene>
<feature type="domain" description="M23ase beta-sheet core" evidence="3">
    <location>
        <begin position="211"/>
        <end position="307"/>
    </location>
</feature>
<dbReference type="InterPro" id="IPR011055">
    <property type="entry name" value="Dup_hybrid_motif"/>
</dbReference>
<organism evidence="4 5">
    <name type="scientific">Niastella caeni</name>
    <dbReference type="NCBI Taxonomy" id="2569763"/>
    <lineage>
        <taxon>Bacteria</taxon>
        <taxon>Pseudomonadati</taxon>
        <taxon>Bacteroidota</taxon>
        <taxon>Chitinophagia</taxon>
        <taxon>Chitinophagales</taxon>
        <taxon>Chitinophagaceae</taxon>
        <taxon>Niastella</taxon>
    </lineage>
</organism>
<dbReference type="FunFam" id="2.70.70.10:FF:000006">
    <property type="entry name" value="M23 family peptidase"/>
    <property type="match status" value="1"/>
</dbReference>
<keyword evidence="2" id="KW-0472">Membrane</keyword>
<keyword evidence="2" id="KW-0812">Transmembrane</keyword>
<keyword evidence="2" id="KW-1133">Transmembrane helix</keyword>
<keyword evidence="1" id="KW-0175">Coiled coil</keyword>
<evidence type="ECO:0000256" key="2">
    <source>
        <dbReference type="SAM" id="Phobius"/>
    </source>
</evidence>
<dbReference type="Gene3D" id="2.70.70.10">
    <property type="entry name" value="Glucose Permease (Domain IIA)"/>
    <property type="match status" value="1"/>
</dbReference>
<dbReference type="PANTHER" id="PTHR21666:SF286">
    <property type="entry name" value="LIPOPROTEIN NLPD"/>
    <property type="match status" value="1"/>
</dbReference>
<accession>A0A4S8HPP2</accession>
<evidence type="ECO:0000313" key="4">
    <source>
        <dbReference type="EMBL" id="THU37235.1"/>
    </source>
</evidence>
<dbReference type="InterPro" id="IPR050570">
    <property type="entry name" value="Cell_wall_metabolism_enzyme"/>
</dbReference>
<feature type="transmembrane region" description="Helical" evidence="2">
    <location>
        <begin position="41"/>
        <end position="63"/>
    </location>
</feature>
<dbReference type="OrthoDB" id="9810477at2"/>
<evidence type="ECO:0000313" key="5">
    <source>
        <dbReference type="Proteomes" id="UP000306918"/>
    </source>
</evidence>
<keyword evidence="5" id="KW-1185">Reference proteome</keyword>